<feature type="region of interest" description="Disordered" evidence="1">
    <location>
        <begin position="348"/>
        <end position="432"/>
    </location>
</feature>
<reference evidence="3" key="1">
    <citation type="submission" date="2016-12" db="EMBL/GenBank/DDBJ databases">
        <authorList>
            <person name="Varghese N."/>
            <person name="Submissions S."/>
        </authorList>
    </citation>
    <scope>NUCLEOTIDE SEQUENCE [LARGE SCALE GENOMIC DNA]</scope>
    <source>
        <strain evidence="3">DSM 11032</strain>
    </source>
</reference>
<dbReference type="AlphaFoldDB" id="A0A1M7SY91"/>
<sequence>MISFLPELPAAAGSAPILPLQPGAGGSALGGQARLDFAGLLNIALPAEVELARETGLPEADLATPAPGAVPLPPMMPDLALAPKPLPEALPPGTILPESGEPLPQPGADVPPAAIPAVPQDLSAGGPAIADSATDAPGALSRDSGDQMDMSGLAAGMLTAIPAPATALAKALTQAPPTPPSGLPASLASPAAIRQPGAQRMPAQLAEPVAEPVTEGAPASPVSTAPLSDAPEAAGQSAASPASGALAAQPSTPAPAPALSAAVPVAEQRTEQRIGPQQESTILQVGEIREALRAARPEMTLRHAEFGLVSLRIEATGAAQDWRAVLASRDPAFIPAIQTALAERTVAASSETATTGNGAGSGAGQAGSSDQRYGLSPGSGQGSSQPYLSHSGQRDEGASQHQHQQQRQADEAASAAAQDAESPWHHEGGLFA</sequence>
<gene>
    <name evidence="2" type="ORF">SAMN02745193_02587</name>
</gene>
<evidence type="ECO:0000313" key="2">
    <source>
        <dbReference type="EMBL" id="SHN63430.1"/>
    </source>
</evidence>
<dbReference type="RefSeq" id="WP_072675428.1">
    <property type="nucleotide sequence ID" value="NZ_FRDF01000016.1"/>
</dbReference>
<feature type="region of interest" description="Disordered" evidence="1">
    <location>
        <begin position="194"/>
        <end position="280"/>
    </location>
</feature>
<feature type="compositionally biased region" description="Low complexity" evidence="1">
    <location>
        <begin position="230"/>
        <end position="266"/>
    </location>
</feature>
<protein>
    <recommendedName>
        <fullName evidence="4">Hook-length control protein FliK</fullName>
    </recommendedName>
</protein>
<dbReference type="STRING" id="198312.SAMN02745193_02587"/>
<dbReference type="Proteomes" id="UP000184391">
    <property type="component" value="Unassembled WGS sequence"/>
</dbReference>
<dbReference type="EMBL" id="FRDF01000016">
    <property type="protein sequence ID" value="SHN63430.1"/>
    <property type="molecule type" value="Genomic_DNA"/>
</dbReference>
<name>A0A1M7SY91_9SPHN</name>
<evidence type="ECO:0000313" key="3">
    <source>
        <dbReference type="Proteomes" id="UP000184391"/>
    </source>
</evidence>
<evidence type="ECO:0008006" key="4">
    <source>
        <dbReference type="Google" id="ProtNLM"/>
    </source>
</evidence>
<accession>A0A1M7SY91</accession>
<keyword evidence="3" id="KW-1185">Reference proteome</keyword>
<proteinExistence type="predicted"/>
<evidence type="ECO:0000256" key="1">
    <source>
        <dbReference type="SAM" id="MobiDB-lite"/>
    </source>
</evidence>
<feature type="compositionally biased region" description="Low complexity" evidence="1">
    <location>
        <begin position="366"/>
        <end position="389"/>
    </location>
</feature>
<feature type="compositionally biased region" description="Low complexity" evidence="1">
    <location>
        <begin position="400"/>
        <end position="421"/>
    </location>
</feature>
<feature type="compositionally biased region" description="Basic and acidic residues" evidence="1">
    <location>
        <begin position="422"/>
        <end position="432"/>
    </location>
</feature>
<organism evidence="2 3">
    <name type="scientific">Erythrobacter sanguineus</name>
    <dbReference type="NCBI Taxonomy" id="198312"/>
    <lineage>
        <taxon>Bacteria</taxon>
        <taxon>Pseudomonadati</taxon>
        <taxon>Pseudomonadota</taxon>
        <taxon>Alphaproteobacteria</taxon>
        <taxon>Sphingomonadales</taxon>
        <taxon>Erythrobacteraceae</taxon>
        <taxon>Erythrobacter/Porphyrobacter group</taxon>
        <taxon>Erythrobacter</taxon>
    </lineage>
</organism>
<dbReference type="OrthoDB" id="7392296at2"/>